<dbReference type="EMBL" id="BKCJ011857451">
    <property type="protein sequence ID" value="GFD58791.1"/>
    <property type="molecule type" value="Genomic_DNA"/>
</dbReference>
<name>A0A699XPH3_TANCI</name>
<comment type="caution">
    <text evidence="1">The sequence shown here is derived from an EMBL/GenBank/DDBJ whole genome shotgun (WGS) entry which is preliminary data.</text>
</comment>
<organism evidence="1">
    <name type="scientific">Tanacetum cinerariifolium</name>
    <name type="common">Dalmatian daisy</name>
    <name type="synonym">Chrysanthemum cinerariifolium</name>
    <dbReference type="NCBI Taxonomy" id="118510"/>
    <lineage>
        <taxon>Eukaryota</taxon>
        <taxon>Viridiplantae</taxon>
        <taxon>Streptophyta</taxon>
        <taxon>Embryophyta</taxon>
        <taxon>Tracheophyta</taxon>
        <taxon>Spermatophyta</taxon>
        <taxon>Magnoliopsida</taxon>
        <taxon>eudicotyledons</taxon>
        <taxon>Gunneridae</taxon>
        <taxon>Pentapetalae</taxon>
        <taxon>asterids</taxon>
        <taxon>campanulids</taxon>
        <taxon>Asterales</taxon>
        <taxon>Asteraceae</taxon>
        <taxon>Asteroideae</taxon>
        <taxon>Anthemideae</taxon>
        <taxon>Anthemidinae</taxon>
        <taxon>Tanacetum</taxon>
    </lineage>
</organism>
<feature type="non-terminal residue" evidence="1">
    <location>
        <position position="1"/>
    </location>
</feature>
<gene>
    <name evidence="1" type="ORF">Tci_930760</name>
</gene>
<sequence length="56" mass="6555">GELLHQRRMLRSNEALQLRIEGSELWVRLDVVQRLVVAFVALVFPDVHCDCRQHCV</sequence>
<dbReference type="AlphaFoldDB" id="A0A699XPH3"/>
<proteinExistence type="predicted"/>
<reference evidence="1" key="1">
    <citation type="journal article" date="2019" name="Sci. Rep.">
        <title>Draft genome of Tanacetum cinerariifolium, the natural source of mosquito coil.</title>
        <authorList>
            <person name="Yamashiro T."/>
            <person name="Shiraishi A."/>
            <person name="Satake H."/>
            <person name="Nakayama K."/>
        </authorList>
    </citation>
    <scope>NUCLEOTIDE SEQUENCE</scope>
</reference>
<protein>
    <submittedName>
        <fullName evidence="1">Uncharacterized protein</fullName>
    </submittedName>
</protein>
<evidence type="ECO:0000313" key="1">
    <source>
        <dbReference type="EMBL" id="GFD58791.1"/>
    </source>
</evidence>
<accession>A0A699XPH3</accession>